<keyword evidence="10" id="KW-0675">Receptor</keyword>
<evidence type="ECO:0000256" key="4">
    <source>
        <dbReference type="ARBA" id="ARBA00022692"/>
    </source>
</evidence>
<evidence type="ECO:0000256" key="10">
    <source>
        <dbReference type="ARBA" id="ARBA00023170"/>
    </source>
</evidence>
<comment type="caution">
    <text evidence="13">The sequence shown here is derived from an EMBL/GenBank/DDBJ whole genome shotgun (WGS) entry which is preliminary data.</text>
</comment>
<reference evidence="13 14" key="1">
    <citation type="submission" date="2024-01" db="EMBL/GenBank/DDBJ databases">
        <title>A telomere-to-telomere, gap-free genome of sweet tea (Lithocarpus litseifolius).</title>
        <authorList>
            <person name="Zhou J."/>
        </authorList>
    </citation>
    <scope>NUCLEOTIDE SEQUENCE [LARGE SCALE GENOMIC DNA]</scope>
    <source>
        <strain evidence="13">Zhou-2022a</strain>
        <tissue evidence="13">Leaf</tissue>
    </source>
</reference>
<dbReference type="InterPro" id="IPR051716">
    <property type="entry name" value="Plant_RL_S/T_kinase"/>
</dbReference>
<dbReference type="GO" id="GO:0005743">
    <property type="term" value="C:mitochondrial inner membrane"/>
    <property type="evidence" value="ECO:0007669"/>
    <property type="project" value="UniProtKB-SubCell"/>
</dbReference>
<keyword evidence="4 12" id="KW-0812">Transmembrane</keyword>
<evidence type="ECO:0000256" key="1">
    <source>
        <dbReference type="ARBA" id="ARBA00004434"/>
    </source>
</evidence>
<evidence type="ECO:0000256" key="11">
    <source>
        <dbReference type="SAM" id="MobiDB-lite"/>
    </source>
</evidence>
<keyword evidence="9 12" id="KW-0472">Membrane</keyword>
<proteinExistence type="inferred from homology"/>
<evidence type="ECO:0000256" key="9">
    <source>
        <dbReference type="ARBA" id="ARBA00023136"/>
    </source>
</evidence>
<keyword evidence="6" id="KW-0999">Mitochondrion inner membrane</keyword>
<feature type="transmembrane region" description="Helical" evidence="12">
    <location>
        <begin position="180"/>
        <end position="202"/>
    </location>
</feature>
<protein>
    <recommendedName>
        <fullName evidence="15">RNase H type-1 domain-containing protein</fullName>
    </recommendedName>
</protein>
<evidence type="ECO:0000256" key="12">
    <source>
        <dbReference type="SAM" id="Phobius"/>
    </source>
</evidence>
<dbReference type="Proteomes" id="UP001459277">
    <property type="component" value="Unassembled WGS sequence"/>
</dbReference>
<dbReference type="EMBL" id="JAZDWU010000005">
    <property type="protein sequence ID" value="KAL0002829.1"/>
    <property type="molecule type" value="Genomic_DNA"/>
</dbReference>
<dbReference type="InterPro" id="IPR032675">
    <property type="entry name" value="LRR_dom_sf"/>
</dbReference>
<dbReference type="Pfam" id="PF00560">
    <property type="entry name" value="LRR_1"/>
    <property type="match status" value="3"/>
</dbReference>
<dbReference type="PANTHER" id="PTHR48053:SF164">
    <property type="entry name" value="LEUCINE-RICH REPEAT-CONTAINING N-TERMINAL PLANT-TYPE DOMAIN-CONTAINING PROTEIN"/>
    <property type="match status" value="1"/>
</dbReference>
<evidence type="ECO:0000256" key="6">
    <source>
        <dbReference type="ARBA" id="ARBA00022792"/>
    </source>
</evidence>
<feature type="region of interest" description="Disordered" evidence="11">
    <location>
        <begin position="98"/>
        <end position="120"/>
    </location>
</feature>
<accession>A0AAW2CZI7</accession>
<organism evidence="13 14">
    <name type="scientific">Lithocarpus litseifolius</name>
    <dbReference type="NCBI Taxonomy" id="425828"/>
    <lineage>
        <taxon>Eukaryota</taxon>
        <taxon>Viridiplantae</taxon>
        <taxon>Streptophyta</taxon>
        <taxon>Embryophyta</taxon>
        <taxon>Tracheophyta</taxon>
        <taxon>Spermatophyta</taxon>
        <taxon>Magnoliopsida</taxon>
        <taxon>eudicotyledons</taxon>
        <taxon>Gunneridae</taxon>
        <taxon>Pentapetalae</taxon>
        <taxon>rosids</taxon>
        <taxon>fabids</taxon>
        <taxon>Fagales</taxon>
        <taxon>Fagaceae</taxon>
        <taxon>Lithocarpus</taxon>
    </lineage>
</organism>
<evidence type="ECO:0000256" key="7">
    <source>
        <dbReference type="ARBA" id="ARBA00022989"/>
    </source>
</evidence>
<evidence type="ECO:0000256" key="5">
    <source>
        <dbReference type="ARBA" id="ARBA00022729"/>
    </source>
</evidence>
<dbReference type="PANTHER" id="PTHR48053">
    <property type="entry name" value="LEUCINE RICH REPEAT FAMILY PROTEIN, EXPRESSED"/>
    <property type="match status" value="1"/>
</dbReference>
<keyword evidence="5" id="KW-0732">Signal</keyword>
<evidence type="ECO:0000256" key="2">
    <source>
        <dbReference type="ARBA" id="ARBA00004479"/>
    </source>
</evidence>
<dbReference type="Gene3D" id="3.80.10.10">
    <property type="entry name" value="Ribonuclease Inhibitor"/>
    <property type="match status" value="1"/>
</dbReference>
<dbReference type="Pfam" id="PF14138">
    <property type="entry name" value="COX16"/>
    <property type="match status" value="1"/>
</dbReference>
<evidence type="ECO:0008006" key="15">
    <source>
        <dbReference type="Google" id="ProtNLM"/>
    </source>
</evidence>
<comment type="similarity">
    <text evidence="3">Belongs to the COX16 family.</text>
</comment>
<comment type="subcellular location">
    <subcellularLocation>
        <location evidence="2">Membrane</location>
        <topology evidence="2">Single-pass type I membrane protein</topology>
    </subcellularLocation>
    <subcellularLocation>
        <location evidence="1">Mitochondrion inner membrane</location>
        <topology evidence="1">Single-pass membrane protein</topology>
    </subcellularLocation>
</comment>
<evidence type="ECO:0000313" key="13">
    <source>
        <dbReference type="EMBL" id="KAL0002829.1"/>
    </source>
</evidence>
<dbReference type="AlphaFoldDB" id="A0AAW2CZI7"/>
<name>A0AAW2CZI7_9ROSI</name>
<keyword evidence="8" id="KW-0496">Mitochondrion</keyword>
<evidence type="ECO:0000256" key="8">
    <source>
        <dbReference type="ARBA" id="ARBA00023128"/>
    </source>
</evidence>
<evidence type="ECO:0000313" key="14">
    <source>
        <dbReference type="Proteomes" id="UP001459277"/>
    </source>
</evidence>
<evidence type="ECO:0000256" key="3">
    <source>
        <dbReference type="ARBA" id="ARBA00008370"/>
    </source>
</evidence>
<keyword evidence="14" id="KW-1185">Reference proteome</keyword>
<feature type="compositionally biased region" description="Basic and acidic residues" evidence="11">
    <location>
        <begin position="98"/>
        <end position="115"/>
    </location>
</feature>
<dbReference type="InterPro" id="IPR020164">
    <property type="entry name" value="Cyt_c_Oxase_assmbl_COX16"/>
</dbReference>
<dbReference type="SUPFAM" id="SSF52058">
    <property type="entry name" value="L domain-like"/>
    <property type="match status" value="1"/>
</dbReference>
<sequence>MTKLVQLLLHSNNFFGEIPSSIVNLKELRTLDLGYNLLSMEIPTHIGNLSRLTTLDLSNKKLTGRISSSIENLSSILNLKELKTLNLRHMSLDLEEGRKGSVGELSGDKESDEKMNSGGDFEVDKKSDEVVVLEGKANSEMTSIETATGQSHKATNVSSTTSKIQNSGLSFKRWGRKSPFIRYGLPMISLVVFGAVGFGHLLQGSKDIAKVKDDKEWEIIETRKALSRTGPIQYKPKKISLEEELKALQERVDINNYEYKKLPRPNDSKYVEFKALKTAPTTSRPKRRVRWKPPAQGTFKINFDGAIFAKDKCSGLGVIVRDREGLVIASMATRVPQQLQPIEIEALAASKALEFAREGNTVAHSLAQLAVNVSNCVIWMEDVPFKVLSFYHVDLAGIS</sequence>
<keyword evidence="7 12" id="KW-1133">Transmembrane helix</keyword>
<gene>
    <name evidence="13" type="ORF">SO802_016610</name>
</gene>
<dbReference type="InterPro" id="IPR001611">
    <property type="entry name" value="Leu-rich_rpt"/>
</dbReference>